<sequence>MSSEISVNRSFRSFVFSKFENKFKKRRMKFSRKANAQWKGTGKEGKGNISTQSSVLDKTPYAFGTRFEEEKGTNPEELIGAAHAGCYTMQLSFLLNEEGFTATHLSTDAKVTFDDGEITHVDLTLSADVPEISTDKLSEIAHKAKEVCPVSKLLKAKISLEIK</sequence>
<dbReference type="EMBL" id="CP001397">
    <property type="protein sequence ID" value="AGC77759.1"/>
    <property type="molecule type" value="Genomic_DNA"/>
</dbReference>
<dbReference type="Proteomes" id="UP000011173">
    <property type="component" value="Chromosome"/>
</dbReference>
<dbReference type="GO" id="GO:0006979">
    <property type="term" value="P:response to oxidative stress"/>
    <property type="evidence" value="ECO:0007669"/>
    <property type="project" value="InterPro"/>
</dbReference>
<dbReference type="InterPro" id="IPR003718">
    <property type="entry name" value="OsmC/Ohr_fam"/>
</dbReference>
<dbReference type="eggNOG" id="COG1764">
    <property type="taxonomic scope" value="Bacteria"/>
</dbReference>
<gene>
    <name evidence="1" type="ordered locus">DDD_2632</name>
</gene>
<dbReference type="PATRIC" id="fig|592029.3.peg.2611"/>
<dbReference type="InterPro" id="IPR019904">
    <property type="entry name" value="Peroxiredoxin_OsmC"/>
</dbReference>
<dbReference type="InterPro" id="IPR052707">
    <property type="entry name" value="OsmC_Ohr_Peroxiredoxin"/>
</dbReference>
<dbReference type="Gene3D" id="3.30.300.20">
    <property type="match status" value="1"/>
</dbReference>
<dbReference type="GO" id="GO:0004601">
    <property type="term" value="F:peroxidase activity"/>
    <property type="evidence" value="ECO:0007669"/>
    <property type="project" value="InterPro"/>
</dbReference>
<dbReference type="PANTHER" id="PTHR42830:SF1">
    <property type="entry name" value="OSMOTICALLY INDUCIBLE FAMILY PROTEIN"/>
    <property type="match status" value="1"/>
</dbReference>
<dbReference type="KEGG" id="ndo:DDD_2632"/>
<accession>L7WCE5</accession>
<dbReference type="InterPro" id="IPR036102">
    <property type="entry name" value="OsmC/Ohrsf"/>
</dbReference>
<evidence type="ECO:0000313" key="1">
    <source>
        <dbReference type="EMBL" id="AGC77759.1"/>
    </source>
</evidence>
<dbReference type="SUPFAM" id="SSF82784">
    <property type="entry name" value="OsmC-like"/>
    <property type="match status" value="1"/>
</dbReference>
<dbReference type="HOGENOM" id="CLU_106355_1_0_10"/>
<dbReference type="STRING" id="592029.DDD_2632"/>
<dbReference type="NCBIfam" id="TIGR03562">
    <property type="entry name" value="osmo_induc_OsmC"/>
    <property type="match status" value="1"/>
</dbReference>
<evidence type="ECO:0000313" key="2">
    <source>
        <dbReference type="Proteomes" id="UP000011173"/>
    </source>
</evidence>
<dbReference type="Pfam" id="PF02566">
    <property type="entry name" value="OsmC"/>
    <property type="match status" value="1"/>
</dbReference>
<proteinExistence type="predicted"/>
<name>L7WCE5_NONDD</name>
<dbReference type="AlphaFoldDB" id="L7WCE5"/>
<dbReference type="PANTHER" id="PTHR42830">
    <property type="entry name" value="OSMOTICALLY INDUCIBLE FAMILY PROTEIN"/>
    <property type="match status" value="1"/>
</dbReference>
<dbReference type="InterPro" id="IPR015946">
    <property type="entry name" value="KH_dom-like_a/b"/>
</dbReference>
<reference evidence="1 2" key="1">
    <citation type="journal article" date="2013" name="Genome Biol. Evol.">
        <title>Genomic makeup of the marine flavobacterium Nonlabens (Donghaeana) dokdonensis DSW-6 and identification of a novel class of rhodopsins.</title>
        <authorList>
            <person name="Kwon S.K."/>
            <person name="Kim B.K."/>
            <person name="Song J.Y."/>
            <person name="Kwak M.J."/>
            <person name="Lee C.H."/>
            <person name="Yoon J.H."/>
            <person name="Oh T.K."/>
            <person name="Kim J.F."/>
        </authorList>
    </citation>
    <scope>NUCLEOTIDE SEQUENCE [LARGE SCALE GENOMIC DNA]</scope>
    <source>
        <strain evidence="2">DSM 17205 / KCTC 12402 / DSW-6</strain>
    </source>
</reference>
<protein>
    <submittedName>
        <fullName evidence="1">Organic hydroperoxide reductase</fullName>
    </submittedName>
</protein>
<organism evidence="1 2">
    <name type="scientific">Nonlabens dokdonensis (strain DSM 17205 / KCTC 12402 / DSW-6)</name>
    <name type="common">Donghaeana dokdonensis</name>
    <dbReference type="NCBI Taxonomy" id="592029"/>
    <lineage>
        <taxon>Bacteria</taxon>
        <taxon>Pseudomonadati</taxon>
        <taxon>Bacteroidota</taxon>
        <taxon>Flavobacteriia</taxon>
        <taxon>Flavobacteriales</taxon>
        <taxon>Flavobacteriaceae</taxon>
        <taxon>Nonlabens</taxon>
    </lineage>
</organism>